<sequence>MQQRQGDGRAALFAGAAACSGIRQALRFVTHNGGNGFGIRNAGDGISRLTAFLCPLSHGLGNRTVDKGAILQMLPLQLIQLRQREKGGLRLASSRVMQGIRLTTGINEGPSAQTPHPC</sequence>
<comment type="caution">
    <text evidence="1">The sequence shown here is derived from an EMBL/GenBank/DDBJ whole genome shotgun (WGS) entry which is preliminary data.</text>
</comment>
<dbReference type="AlphaFoldDB" id="A0A645HT27"/>
<organism evidence="1">
    <name type="scientific">bioreactor metagenome</name>
    <dbReference type="NCBI Taxonomy" id="1076179"/>
    <lineage>
        <taxon>unclassified sequences</taxon>
        <taxon>metagenomes</taxon>
        <taxon>ecological metagenomes</taxon>
    </lineage>
</organism>
<proteinExistence type="predicted"/>
<dbReference type="EMBL" id="VSSQ01098346">
    <property type="protein sequence ID" value="MPN41359.1"/>
    <property type="molecule type" value="Genomic_DNA"/>
</dbReference>
<protein>
    <submittedName>
        <fullName evidence="1">Uncharacterized protein</fullName>
    </submittedName>
</protein>
<name>A0A645HT27_9ZZZZ</name>
<reference evidence="1" key="1">
    <citation type="submission" date="2019-08" db="EMBL/GenBank/DDBJ databases">
        <authorList>
            <person name="Kucharzyk K."/>
            <person name="Murdoch R.W."/>
            <person name="Higgins S."/>
            <person name="Loffler F."/>
        </authorList>
    </citation>
    <scope>NUCLEOTIDE SEQUENCE</scope>
</reference>
<gene>
    <name evidence="1" type="ORF">SDC9_188904</name>
</gene>
<accession>A0A645HT27</accession>
<evidence type="ECO:0000313" key="1">
    <source>
        <dbReference type="EMBL" id="MPN41359.1"/>
    </source>
</evidence>